<evidence type="ECO:0008006" key="5">
    <source>
        <dbReference type="Google" id="ProtNLM"/>
    </source>
</evidence>
<dbReference type="Proteomes" id="UP000061839">
    <property type="component" value="Chromosome"/>
</dbReference>
<sequence>MSKPRVIPSVTAALITALALAGCSAPSELPEPLPSASVSATTEQRTQTTSATQSAAPSATPSPTFAPATGQLFTAGFGNPKQTATFRVPAGMKWLSVGNKSIVVTLKTSEFVPGTEGFASIGATIFPQIDINLDRIAQLSLKSSQETLDIPLKMTGYRAIKGVKGFVFQGANTQYQAYVWGGLYSETYLTTLTIKIPKGVKLADWVEPVLASVEWK</sequence>
<evidence type="ECO:0000313" key="4">
    <source>
        <dbReference type="Proteomes" id="UP000061839"/>
    </source>
</evidence>
<dbReference type="STRING" id="1618207.UM93_09085"/>
<feature type="region of interest" description="Disordered" evidence="1">
    <location>
        <begin position="30"/>
        <end position="65"/>
    </location>
</feature>
<evidence type="ECO:0000256" key="1">
    <source>
        <dbReference type="SAM" id="MobiDB-lite"/>
    </source>
</evidence>
<keyword evidence="4" id="KW-1185">Reference proteome</keyword>
<accession>A0A0D4BZ98</accession>
<dbReference type="KEGG" id="ari:UM93_09085"/>
<feature type="signal peptide" evidence="2">
    <location>
        <begin position="1"/>
        <end position="21"/>
    </location>
</feature>
<name>A0A0D4BZ98_9MICC</name>
<dbReference type="HOGENOM" id="CLU_1275536_0_0_11"/>
<keyword evidence="2" id="KW-0732">Signal</keyword>
<feature type="chain" id="PRO_5038858894" description="Lipoprotein" evidence="2">
    <location>
        <begin position="22"/>
        <end position="216"/>
    </location>
</feature>
<proteinExistence type="predicted"/>
<dbReference type="PROSITE" id="PS51257">
    <property type="entry name" value="PROKAR_LIPOPROTEIN"/>
    <property type="match status" value="1"/>
</dbReference>
<reference evidence="3 4" key="1">
    <citation type="journal article" date="2015" name="Genome Announc.">
        <title>Complete Genome Sequencing of Protease-Producing Novel Arthrobacter sp. Strain IHBB 11108 Using PacBio Single-Molecule Real-Time Sequencing Technology.</title>
        <authorList>
            <person name="Kiran S."/>
            <person name="Swarnkar M.K."/>
            <person name="Pal M."/>
            <person name="Thakur R."/>
            <person name="Tewari R."/>
            <person name="Singh A.K."/>
            <person name="Gulati A."/>
        </authorList>
    </citation>
    <scope>NUCLEOTIDE SEQUENCE [LARGE SCALE GENOMIC DNA]</scope>
    <source>
        <strain evidence="3 4">IHBB 11108</strain>
    </source>
</reference>
<evidence type="ECO:0000256" key="2">
    <source>
        <dbReference type="SAM" id="SignalP"/>
    </source>
</evidence>
<dbReference type="EMBL" id="CP011005">
    <property type="protein sequence ID" value="AJT41624.1"/>
    <property type="molecule type" value="Genomic_DNA"/>
</dbReference>
<gene>
    <name evidence="3" type="ORF">UM93_09085</name>
</gene>
<organism evidence="3 4">
    <name type="scientific">Psychromicrobium lacuslunae</name>
    <dbReference type="NCBI Taxonomy" id="1618207"/>
    <lineage>
        <taxon>Bacteria</taxon>
        <taxon>Bacillati</taxon>
        <taxon>Actinomycetota</taxon>
        <taxon>Actinomycetes</taxon>
        <taxon>Micrococcales</taxon>
        <taxon>Micrococcaceae</taxon>
        <taxon>Psychromicrobium</taxon>
    </lineage>
</organism>
<dbReference type="AlphaFoldDB" id="A0A0D4BZ98"/>
<evidence type="ECO:0000313" key="3">
    <source>
        <dbReference type="EMBL" id="AJT41624.1"/>
    </source>
</evidence>
<dbReference type="PATRIC" id="fig|1618207.4.peg.1840"/>
<protein>
    <recommendedName>
        <fullName evidence="5">Lipoprotein</fullName>
    </recommendedName>
</protein>